<evidence type="ECO:0000256" key="1">
    <source>
        <dbReference type="SAM" id="MobiDB-lite"/>
    </source>
</evidence>
<dbReference type="HOGENOM" id="CLU_1220481_0_0_1"/>
<evidence type="ECO:0000313" key="4">
    <source>
        <dbReference type="Proteomes" id="UP000017200"/>
    </source>
</evidence>
<dbReference type="InParanoid" id="U5H2V2"/>
<name>U5H2V2_USTV1</name>
<dbReference type="AlphaFoldDB" id="U5H2V2"/>
<dbReference type="EnsemblFungi" id="MVLG_01684T0">
    <property type="protein sequence ID" value="MVLG_01684T0"/>
    <property type="gene ID" value="MVLG_01684"/>
</dbReference>
<dbReference type="OrthoDB" id="10478197at2759"/>
<evidence type="ECO:0000313" key="3">
    <source>
        <dbReference type="EnsemblFungi" id="MVLG_01684T0"/>
    </source>
</evidence>
<feature type="region of interest" description="Disordered" evidence="1">
    <location>
        <begin position="194"/>
        <end position="227"/>
    </location>
</feature>
<dbReference type="Proteomes" id="UP000017200">
    <property type="component" value="Unassembled WGS sequence"/>
</dbReference>
<protein>
    <submittedName>
        <fullName evidence="2 3">Uncharacterized protein</fullName>
    </submittedName>
</protein>
<organism evidence="2">
    <name type="scientific">Microbotryum lychnidis-dioicae (strain p1A1 Lamole / MvSl-1064)</name>
    <name type="common">Anther smut fungus</name>
    <dbReference type="NCBI Taxonomy" id="683840"/>
    <lineage>
        <taxon>Eukaryota</taxon>
        <taxon>Fungi</taxon>
        <taxon>Dikarya</taxon>
        <taxon>Basidiomycota</taxon>
        <taxon>Pucciniomycotina</taxon>
        <taxon>Microbotryomycetes</taxon>
        <taxon>Microbotryales</taxon>
        <taxon>Microbotryaceae</taxon>
        <taxon>Microbotryum</taxon>
    </lineage>
</organism>
<keyword evidence="4" id="KW-1185">Reference proteome</keyword>
<reference evidence="3" key="4">
    <citation type="submission" date="2015-06" db="UniProtKB">
        <authorList>
            <consortium name="EnsemblFungi"/>
        </authorList>
    </citation>
    <scope>IDENTIFICATION</scope>
</reference>
<reference evidence="4" key="1">
    <citation type="submission" date="2010-11" db="EMBL/GenBank/DDBJ databases">
        <title>The genome sequence of Microbotryum violaceum strain p1A1 Lamole.</title>
        <authorList>
            <person name="Cuomo C."/>
            <person name="Perlin M."/>
            <person name="Young S.K."/>
            <person name="Zeng Q."/>
            <person name="Gargeya S."/>
            <person name="Alvarado L."/>
            <person name="Berlin A."/>
            <person name="Chapman S.B."/>
            <person name="Chen Z."/>
            <person name="Freedman E."/>
            <person name="Gellesch M."/>
            <person name="Goldberg J."/>
            <person name="Griggs A."/>
            <person name="Gujja S."/>
            <person name="Heilman E."/>
            <person name="Heiman D."/>
            <person name="Howarth C."/>
            <person name="Mehta T."/>
            <person name="Neiman D."/>
            <person name="Pearson M."/>
            <person name="Roberts A."/>
            <person name="Saif S."/>
            <person name="Shea T."/>
            <person name="Shenoy N."/>
            <person name="Sisk P."/>
            <person name="Stolte C."/>
            <person name="Sykes S."/>
            <person name="White J."/>
            <person name="Yandava C."/>
            <person name="Haas B."/>
            <person name="Nusbaum C."/>
            <person name="Birren B."/>
        </authorList>
    </citation>
    <scope>NUCLEOTIDE SEQUENCE [LARGE SCALE GENOMIC DNA]</scope>
    <source>
        <strain evidence="4">p1A1 Lamole</strain>
    </source>
</reference>
<gene>
    <name evidence="2" type="ORF">MVLG_01684</name>
</gene>
<reference evidence="2 4" key="3">
    <citation type="journal article" date="2015" name="BMC Genomics">
        <title>Sex and parasites: genomic and transcriptomic analysis of Microbotryum lychnidis-dioicae, the biotrophic and plant-castrating anther smut fungus.</title>
        <authorList>
            <person name="Perlin M.H."/>
            <person name="Amselem J."/>
            <person name="Fontanillas E."/>
            <person name="Toh S.S."/>
            <person name="Chen Z."/>
            <person name="Goldberg J."/>
            <person name="Duplessis S."/>
            <person name="Henrissat B."/>
            <person name="Young S."/>
            <person name="Zeng Q."/>
            <person name="Aguileta G."/>
            <person name="Petit E."/>
            <person name="Badouin H."/>
            <person name="Andrews J."/>
            <person name="Razeeq D."/>
            <person name="Gabaldon T."/>
            <person name="Quesneville H."/>
            <person name="Giraud T."/>
            <person name="Hood M.E."/>
            <person name="Schultz D.J."/>
            <person name="Cuomo C.A."/>
        </authorList>
    </citation>
    <scope>NUCLEOTIDE SEQUENCE [LARGE SCALE GENOMIC DNA]</scope>
    <source>
        <strain evidence="2">P1A1 Lamole</strain>
        <strain evidence="4">p1A1 Lamole</strain>
    </source>
</reference>
<dbReference type="EMBL" id="GL541652">
    <property type="protein sequence ID" value="KDE08205.1"/>
    <property type="molecule type" value="Genomic_DNA"/>
</dbReference>
<reference evidence="2" key="2">
    <citation type="submission" date="2010-11" db="EMBL/GenBank/DDBJ databases">
        <authorList>
            <consortium name="The Broad Institute Genome Sequencing Platform"/>
            <person name="Earl A."/>
            <person name="Ward D."/>
            <person name="Feldgarden M."/>
            <person name="Gevers D."/>
            <person name="Butler R."/>
            <person name="Young S.K."/>
            <person name="Zeng Q."/>
            <person name="Gargeya S."/>
            <person name="Fitzgerald M."/>
            <person name="Haas B."/>
            <person name="Abouelleil A."/>
            <person name="Alvarado L."/>
            <person name="Arachchi H.M."/>
            <person name="Berlin A."/>
            <person name="Brown A."/>
            <person name="Chapman S.B."/>
            <person name="Chen Z."/>
            <person name="Dunbar C."/>
            <person name="Freedman E."/>
            <person name="Gearin G."/>
            <person name="Gellesch M."/>
            <person name="Goldberg J."/>
            <person name="Griggs A."/>
            <person name="Gujja S."/>
            <person name="Heilman E."/>
            <person name="Heiman D."/>
            <person name="Howarth C."/>
            <person name="Larson L."/>
            <person name="Lui A."/>
            <person name="MacDonald P.J.P."/>
            <person name="Mehta T."/>
            <person name="Montmayeur A."/>
            <person name="Murphy C."/>
            <person name="Neiman D."/>
            <person name="Pearson M."/>
            <person name="Priest M."/>
            <person name="Roberts A."/>
            <person name="Saif S."/>
            <person name="Shea T."/>
            <person name="Shenoy N."/>
            <person name="Sisk P."/>
            <person name="Stolte C."/>
            <person name="Sykes S."/>
            <person name="White J."/>
            <person name="Yandava C."/>
            <person name="Wortman J."/>
            <person name="Nusbaum C."/>
            <person name="Birren B."/>
        </authorList>
    </citation>
    <scope>NUCLEOTIDE SEQUENCE</scope>
    <source>
        <strain evidence="2">P1A1 Lamole</strain>
    </source>
</reference>
<accession>U5H2V2</accession>
<dbReference type="EMBL" id="AEIJ01000160">
    <property type="status" value="NOT_ANNOTATED_CDS"/>
    <property type="molecule type" value="Genomic_DNA"/>
</dbReference>
<proteinExistence type="predicted"/>
<sequence length="227" mass="23713">MAPSKKTIEPADFVKLGEVRPAPPLPLPPFTDSTLGAKANLNHVPLQAAKLSLRKGAIGCHGTGVGIQRRPTRLAEHAAVVAVPHDYANTFSGVVAVPHGYACVVEGFGRPCCSSLGAKLAARSDLGSPVRVADATEDVRADLALRGLPTTDEFVSISTNLRHSAMVDDPFRIALEVLMASVARSAGKVANRTSVTMSSGGDKAKLREQAAMSSLPRVAGSRSRSSR</sequence>
<evidence type="ECO:0000313" key="2">
    <source>
        <dbReference type="EMBL" id="KDE08205.1"/>
    </source>
</evidence>